<keyword evidence="3" id="KW-1185">Reference proteome</keyword>
<protein>
    <submittedName>
        <fullName evidence="2">Uncharacterized protein</fullName>
    </submittedName>
</protein>
<dbReference type="OrthoDB" id="3248508at2759"/>
<evidence type="ECO:0000256" key="1">
    <source>
        <dbReference type="SAM" id="MobiDB-lite"/>
    </source>
</evidence>
<dbReference type="PANTHER" id="PTHR47842">
    <property type="entry name" value="EXPRESSED PROTEIN"/>
    <property type="match status" value="1"/>
</dbReference>
<feature type="compositionally biased region" description="Low complexity" evidence="1">
    <location>
        <begin position="1"/>
        <end position="12"/>
    </location>
</feature>
<feature type="region of interest" description="Disordered" evidence="1">
    <location>
        <begin position="1"/>
        <end position="21"/>
    </location>
</feature>
<dbReference type="AlphaFoldDB" id="A0A8H6KTT5"/>
<proteinExistence type="predicted"/>
<organism evidence="2 3">
    <name type="scientific">Colletotrichum musicola</name>
    <dbReference type="NCBI Taxonomy" id="2175873"/>
    <lineage>
        <taxon>Eukaryota</taxon>
        <taxon>Fungi</taxon>
        <taxon>Dikarya</taxon>
        <taxon>Ascomycota</taxon>
        <taxon>Pezizomycotina</taxon>
        <taxon>Sordariomycetes</taxon>
        <taxon>Hypocreomycetidae</taxon>
        <taxon>Glomerellales</taxon>
        <taxon>Glomerellaceae</taxon>
        <taxon>Colletotrichum</taxon>
        <taxon>Colletotrichum orchidearum species complex</taxon>
    </lineage>
</organism>
<dbReference type="EMBL" id="WIGM01000150">
    <property type="protein sequence ID" value="KAF6837023.1"/>
    <property type="molecule type" value="Genomic_DNA"/>
</dbReference>
<reference evidence="2" key="1">
    <citation type="journal article" date="2020" name="Phytopathology">
        <title>Genome Sequence Resources of Colletotrichum truncatum, C. plurivorum, C. musicola, and C. sojae: Four Species Pathogenic to Soybean (Glycine max).</title>
        <authorList>
            <person name="Rogerio F."/>
            <person name="Boufleur T.R."/>
            <person name="Ciampi-Guillardi M."/>
            <person name="Sukno S.A."/>
            <person name="Thon M.R."/>
            <person name="Massola Junior N.S."/>
            <person name="Baroncelli R."/>
        </authorList>
    </citation>
    <scope>NUCLEOTIDE SEQUENCE</scope>
    <source>
        <strain evidence="2">LFN0074</strain>
    </source>
</reference>
<gene>
    <name evidence="2" type="ORF">CMUS01_05174</name>
</gene>
<sequence length="91" mass="9976">SAAATEAAPRAAPDSGKPKKERKFCTLPRKVNNRRDETWVSVFMEGVDEVGAHCGLFVPGPHYDRLIGDVGERIVGWVQDDLTARAILEIS</sequence>
<evidence type="ECO:0000313" key="3">
    <source>
        <dbReference type="Proteomes" id="UP000639643"/>
    </source>
</evidence>
<evidence type="ECO:0000313" key="2">
    <source>
        <dbReference type="EMBL" id="KAF6837023.1"/>
    </source>
</evidence>
<accession>A0A8H6KTT5</accession>
<dbReference type="Proteomes" id="UP000639643">
    <property type="component" value="Unassembled WGS sequence"/>
</dbReference>
<feature type="non-terminal residue" evidence="2">
    <location>
        <position position="1"/>
    </location>
</feature>
<name>A0A8H6KTT5_9PEZI</name>
<comment type="caution">
    <text evidence="2">The sequence shown here is derived from an EMBL/GenBank/DDBJ whole genome shotgun (WGS) entry which is preliminary data.</text>
</comment>
<dbReference type="PANTHER" id="PTHR47842:SF3">
    <property type="entry name" value="DUF676 DOMAIN-CONTAINING PROTEIN"/>
    <property type="match status" value="1"/>
</dbReference>